<accession>A0ABU2WVG8</accession>
<dbReference type="EMBL" id="JAVRFL010000010">
    <property type="protein sequence ID" value="MDT0529523.1"/>
    <property type="molecule type" value="Genomic_DNA"/>
</dbReference>
<reference evidence="3" key="1">
    <citation type="submission" date="2023-09" db="EMBL/GenBank/DDBJ databases">
        <title>30 novel species of actinomycetes from the DSMZ collection.</title>
        <authorList>
            <person name="Nouioui I."/>
        </authorList>
    </citation>
    <scope>NUCLEOTIDE SEQUENCE</scope>
    <source>
        <strain evidence="3">DSM 115977</strain>
    </source>
</reference>
<comment type="caution">
    <text evidence="3">The sequence shown here is derived from an EMBL/GenBank/DDBJ whole genome shotgun (WGS) entry which is preliminary data.</text>
</comment>
<dbReference type="Proteomes" id="UP001180973">
    <property type="component" value="Unassembled WGS sequence"/>
</dbReference>
<comment type="cofactor">
    <cofactor evidence="2">
        <name>Mg(2+)</name>
        <dbReference type="ChEBI" id="CHEBI:18420"/>
    </cofactor>
</comment>
<keyword evidence="4" id="KW-1185">Reference proteome</keyword>
<dbReference type="PANTHER" id="PTHR35201:SF4">
    <property type="entry name" value="BETA-PINACENE SYNTHASE-RELATED"/>
    <property type="match status" value="1"/>
</dbReference>
<keyword evidence="1 2" id="KW-0456">Lyase</keyword>
<evidence type="ECO:0000256" key="2">
    <source>
        <dbReference type="RuleBase" id="RU366034"/>
    </source>
</evidence>
<dbReference type="EC" id="4.2.3.-" evidence="2"/>
<name>A0ABU2WVG8_9ACTN</name>
<organism evidence="3 4">
    <name type="scientific">Micromonospora reichwaldensis</name>
    <dbReference type="NCBI Taxonomy" id="3075516"/>
    <lineage>
        <taxon>Bacteria</taxon>
        <taxon>Bacillati</taxon>
        <taxon>Actinomycetota</taxon>
        <taxon>Actinomycetes</taxon>
        <taxon>Micromonosporales</taxon>
        <taxon>Micromonosporaceae</taxon>
        <taxon>Micromonospora</taxon>
    </lineage>
</organism>
<dbReference type="SUPFAM" id="SSF48576">
    <property type="entry name" value="Terpenoid synthases"/>
    <property type="match status" value="1"/>
</dbReference>
<sequence length="319" mass="33851">MRTFAVSALREPPFPARQHDATARVARESTEWALGHGLIANGHRLHRLRRADAAGLAGRACPEGSVEGLRLLTDLVSWLFVMDDACDEDGLGDSPTRLAPTVAALLDVLDGHGGRADAPATETVAGPLGEALGDLCRRAHAAGGPVALLRFVGEVREYLLALLWEAANREHGRAPGLAEYVQMRRHTGGVHPSFTLTELAAGALPGATHRAEPSLVALDLLAADLVCWCNDVFSYGKEHLAQPDVHNLVAVIAAGRAAGDESSALRAAADRFNEGLSAYLATEAALLATGDDGLRPALTARRNWIRATYDWSLTAARYA</sequence>
<dbReference type="PANTHER" id="PTHR35201">
    <property type="entry name" value="TERPENE SYNTHASE"/>
    <property type="match status" value="1"/>
</dbReference>
<dbReference type="Gene3D" id="1.10.600.10">
    <property type="entry name" value="Farnesyl Diphosphate Synthase"/>
    <property type="match status" value="1"/>
</dbReference>
<protein>
    <recommendedName>
        <fullName evidence="2">Terpene synthase</fullName>
        <ecNumber evidence="2">4.2.3.-</ecNumber>
    </recommendedName>
</protein>
<dbReference type="SFLD" id="SFLDG01020">
    <property type="entry name" value="Terpene_Cyclase_Like_2"/>
    <property type="match status" value="1"/>
</dbReference>
<dbReference type="RefSeq" id="WP_311411646.1">
    <property type="nucleotide sequence ID" value="NZ_JAVRFL010000010.1"/>
</dbReference>
<evidence type="ECO:0000313" key="4">
    <source>
        <dbReference type="Proteomes" id="UP001180973"/>
    </source>
</evidence>
<dbReference type="Pfam" id="PF19086">
    <property type="entry name" value="Terpene_syn_C_2"/>
    <property type="match status" value="1"/>
</dbReference>
<comment type="similarity">
    <text evidence="2">Belongs to the terpene synthase family.</text>
</comment>
<evidence type="ECO:0000313" key="3">
    <source>
        <dbReference type="EMBL" id="MDT0529523.1"/>
    </source>
</evidence>
<dbReference type="InterPro" id="IPR008949">
    <property type="entry name" value="Isoprenoid_synthase_dom_sf"/>
</dbReference>
<keyword evidence="2" id="KW-0460">Magnesium</keyword>
<evidence type="ECO:0000256" key="1">
    <source>
        <dbReference type="ARBA" id="ARBA00023239"/>
    </source>
</evidence>
<proteinExistence type="inferred from homology"/>
<dbReference type="SFLD" id="SFLDS00005">
    <property type="entry name" value="Isoprenoid_Synthase_Type_I"/>
    <property type="match status" value="1"/>
</dbReference>
<dbReference type="InterPro" id="IPR034686">
    <property type="entry name" value="Terpene_cyclase-like_2"/>
</dbReference>
<keyword evidence="2" id="KW-0479">Metal-binding</keyword>
<gene>
    <name evidence="3" type="ORF">RM555_11040</name>
</gene>